<accession>A0A9D0ZLB3</accession>
<reference evidence="15" key="2">
    <citation type="journal article" date="2021" name="PeerJ">
        <title>Extensive microbial diversity within the chicken gut microbiome revealed by metagenomics and culture.</title>
        <authorList>
            <person name="Gilroy R."/>
            <person name="Ravi A."/>
            <person name="Getino M."/>
            <person name="Pursley I."/>
            <person name="Horton D.L."/>
            <person name="Alikhan N.F."/>
            <person name="Baker D."/>
            <person name="Gharbi K."/>
            <person name="Hall N."/>
            <person name="Watson M."/>
            <person name="Adriaenssens E.M."/>
            <person name="Foster-Nyarko E."/>
            <person name="Jarju S."/>
            <person name="Secka A."/>
            <person name="Antonio M."/>
            <person name="Oren A."/>
            <person name="Chaudhuri R.R."/>
            <person name="La Ragione R."/>
            <person name="Hildebrand F."/>
            <person name="Pallen M.J."/>
        </authorList>
    </citation>
    <scope>NUCLEOTIDE SEQUENCE</scope>
    <source>
        <strain evidence="15">ChiSjej1B19-3389</strain>
    </source>
</reference>
<dbReference type="GO" id="GO:0016020">
    <property type="term" value="C:membrane"/>
    <property type="evidence" value="ECO:0007669"/>
    <property type="project" value="UniProtKB-SubCell"/>
</dbReference>
<evidence type="ECO:0000256" key="10">
    <source>
        <dbReference type="ARBA" id="ARBA00023209"/>
    </source>
</evidence>
<organism evidence="15 16">
    <name type="scientific">Candidatus Scatavimonas merdigallinarum</name>
    <dbReference type="NCBI Taxonomy" id="2840914"/>
    <lineage>
        <taxon>Bacteria</taxon>
        <taxon>Bacillati</taxon>
        <taxon>Bacillota</taxon>
        <taxon>Clostridia</taxon>
        <taxon>Eubacteriales</taxon>
        <taxon>Oscillospiraceae</taxon>
        <taxon>Oscillospiraceae incertae sedis</taxon>
        <taxon>Candidatus Scatavimonas</taxon>
    </lineage>
</organism>
<feature type="transmembrane region" description="Helical" evidence="14">
    <location>
        <begin position="129"/>
        <end position="147"/>
    </location>
</feature>
<evidence type="ECO:0000256" key="13">
    <source>
        <dbReference type="RuleBase" id="RU003750"/>
    </source>
</evidence>
<dbReference type="AlphaFoldDB" id="A0A9D0ZLB3"/>
<evidence type="ECO:0000256" key="14">
    <source>
        <dbReference type="SAM" id="Phobius"/>
    </source>
</evidence>
<protein>
    <recommendedName>
        <fullName evidence="12">Phosphatidylglycerophosphate synthase</fullName>
    </recommendedName>
</protein>
<dbReference type="PANTHER" id="PTHR14269:SF11">
    <property type="entry name" value="CDP-DIACYLGLYCEROL--GLYCEROL-3-PHOSPHATE 3-PHOSPHATIDYLTRANSFERASE"/>
    <property type="match status" value="1"/>
</dbReference>
<keyword evidence="11" id="KW-1208">Phospholipid metabolism</keyword>
<dbReference type="PANTHER" id="PTHR14269">
    <property type="entry name" value="CDP-DIACYLGLYCEROL--GLYCEROL-3-PHOSPHATE 3-PHOSPHATIDYLTRANSFERASE-RELATED"/>
    <property type="match status" value="1"/>
</dbReference>
<dbReference type="InterPro" id="IPR000462">
    <property type="entry name" value="CDP-OH_P_trans"/>
</dbReference>
<keyword evidence="4" id="KW-0444">Lipid biosynthesis</keyword>
<comment type="caution">
    <text evidence="15">The sequence shown here is derived from an EMBL/GenBank/DDBJ whole genome shotgun (WGS) entry which is preliminary data.</text>
</comment>
<dbReference type="Proteomes" id="UP000886787">
    <property type="component" value="Unassembled WGS sequence"/>
</dbReference>
<keyword evidence="9 14" id="KW-0472">Membrane</keyword>
<dbReference type="Gene3D" id="1.20.120.1760">
    <property type="match status" value="1"/>
</dbReference>
<name>A0A9D0ZLB3_9FIRM</name>
<reference evidence="15" key="1">
    <citation type="submission" date="2020-10" db="EMBL/GenBank/DDBJ databases">
        <authorList>
            <person name="Gilroy R."/>
        </authorList>
    </citation>
    <scope>NUCLEOTIDE SEQUENCE</scope>
    <source>
        <strain evidence="15">ChiSjej1B19-3389</strain>
    </source>
</reference>
<evidence type="ECO:0000256" key="8">
    <source>
        <dbReference type="ARBA" id="ARBA00023098"/>
    </source>
</evidence>
<evidence type="ECO:0000256" key="5">
    <source>
        <dbReference type="ARBA" id="ARBA00022679"/>
    </source>
</evidence>
<keyword evidence="6 14" id="KW-0812">Transmembrane</keyword>
<keyword evidence="8" id="KW-0443">Lipid metabolism</keyword>
<evidence type="ECO:0000313" key="15">
    <source>
        <dbReference type="EMBL" id="HIQ81419.1"/>
    </source>
</evidence>
<dbReference type="PIRSF" id="PIRSF000847">
    <property type="entry name" value="Phos_ph_gly_syn"/>
    <property type="match status" value="1"/>
</dbReference>
<dbReference type="InterPro" id="IPR050324">
    <property type="entry name" value="CDP-alcohol_PTase-I"/>
</dbReference>
<keyword evidence="5 13" id="KW-0808">Transferase</keyword>
<keyword evidence="7 14" id="KW-1133">Transmembrane helix</keyword>
<keyword evidence="10" id="KW-0594">Phospholipid biosynthesis</keyword>
<evidence type="ECO:0000256" key="1">
    <source>
        <dbReference type="ARBA" id="ARBA00003973"/>
    </source>
</evidence>
<dbReference type="InterPro" id="IPR048254">
    <property type="entry name" value="CDP_ALCOHOL_P_TRANSF_CS"/>
</dbReference>
<evidence type="ECO:0000256" key="11">
    <source>
        <dbReference type="ARBA" id="ARBA00023264"/>
    </source>
</evidence>
<dbReference type="GO" id="GO:0046474">
    <property type="term" value="P:glycerophospholipid biosynthetic process"/>
    <property type="evidence" value="ECO:0007669"/>
    <property type="project" value="TreeGrafter"/>
</dbReference>
<dbReference type="Pfam" id="PF01066">
    <property type="entry name" value="CDP-OH_P_transf"/>
    <property type="match status" value="1"/>
</dbReference>
<evidence type="ECO:0000256" key="7">
    <source>
        <dbReference type="ARBA" id="ARBA00022989"/>
    </source>
</evidence>
<evidence type="ECO:0000313" key="16">
    <source>
        <dbReference type="Proteomes" id="UP000886787"/>
    </source>
</evidence>
<dbReference type="GO" id="GO:0008444">
    <property type="term" value="F:CDP-diacylglycerol-glycerol-3-phosphate 3-phosphatidyltransferase activity"/>
    <property type="evidence" value="ECO:0007669"/>
    <property type="project" value="InterPro"/>
</dbReference>
<dbReference type="EMBL" id="DVFW01000048">
    <property type="protein sequence ID" value="HIQ81419.1"/>
    <property type="molecule type" value="Genomic_DNA"/>
</dbReference>
<evidence type="ECO:0000256" key="6">
    <source>
        <dbReference type="ARBA" id="ARBA00022692"/>
    </source>
</evidence>
<comment type="similarity">
    <text evidence="3 13">Belongs to the CDP-alcohol phosphatidyltransferase class-I family.</text>
</comment>
<evidence type="ECO:0000256" key="2">
    <source>
        <dbReference type="ARBA" id="ARBA00004141"/>
    </source>
</evidence>
<evidence type="ECO:0000256" key="9">
    <source>
        <dbReference type="ARBA" id="ARBA00023136"/>
    </source>
</evidence>
<dbReference type="PROSITE" id="PS00379">
    <property type="entry name" value="CDP_ALCOHOL_P_TRANSF"/>
    <property type="match status" value="1"/>
</dbReference>
<comment type="function">
    <text evidence="1">This protein catalyzes the committed step to the synthesis of the acidic phospholipids.</text>
</comment>
<comment type="subcellular location">
    <subcellularLocation>
        <location evidence="2">Membrane</location>
        <topology evidence="2">Multi-pass membrane protein</topology>
    </subcellularLocation>
</comment>
<dbReference type="InterPro" id="IPR004570">
    <property type="entry name" value="Phosphatidylglycerol_P_synth"/>
</dbReference>
<evidence type="ECO:0000256" key="3">
    <source>
        <dbReference type="ARBA" id="ARBA00010441"/>
    </source>
</evidence>
<sequence>MLQIGKRFKENLTVPNLLSVLRILLIAPFIFFFIQKNYVASAAMLVLSGLSDMFDGMIARHFNQITALGKILDPIADKLTLVAVIICIGIIVPRIIPLVVILVLKDLLMLLGGAYLLRKHITPPAAKWYGKLATVVFYLCVSTIVVLEIVTGSASDFDILMLVLMLITTAVMLFAMIRYFIIFLRLLQNRKKTV</sequence>
<evidence type="ECO:0000256" key="4">
    <source>
        <dbReference type="ARBA" id="ARBA00022516"/>
    </source>
</evidence>
<gene>
    <name evidence="15" type="ORF">IAD32_09150</name>
</gene>
<dbReference type="InterPro" id="IPR043130">
    <property type="entry name" value="CDP-OH_PTrfase_TM_dom"/>
</dbReference>
<proteinExistence type="inferred from homology"/>
<feature type="transmembrane region" description="Helical" evidence="14">
    <location>
        <begin position="12"/>
        <end position="34"/>
    </location>
</feature>
<feature type="transmembrane region" description="Helical" evidence="14">
    <location>
        <begin position="159"/>
        <end position="181"/>
    </location>
</feature>
<evidence type="ECO:0000256" key="12">
    <source>
        <dbReference type="ARBA" id="ARBA00033018"/>
    </source>
</evidence>